<dbReference type="PANTHER" id="PTHR33710">
    <property type="entry name" value="BNAC02G09200D PROTEIN"/>
    <property type="match status" value="1"/>
</dbReference>
<proteinExistence type="predicted"/>
<keyword evidence="5" id="KW-1185">Reference proteome</keyword>
<sequence>MGKQPLAMEVEVFPPLNSHNVSVLKSKSAPNSPLRHVQSVPCEKVPIVKTSHNSVPTFSEIVTTTSNLGDKTSLTFSDCSNSFGSIILDTDKQVKQLRASLDLLNLHGSVDIKILNVRHVLLVFSHHEDMAKIWMKPVWFINGMHMHIFKWSPKFSIRKESSIVPVWVKLPGLLIHPFDKKALFMIGSLLEVASSSTSGALIPPLNTEDQTPQLQEKQTWIQRPGKQIINDSQVCPVSTSKQFEHLPCAEDIECGKDDLAIQLSPHCASQGNRAIAEPVSNIEEPLLPPADSHVSQKQVVNSSSCPHDKASGSQTCPVSEPSYDTLDPVSPTHTDVMSEDFVAQKQVALHRQGKSVLHHIQLLAILEPMSTPDFPWYCKKVGFQHGYGSNTNRTLDMIDFGQMVSDTGLIDIGFQRDQMHIWIRNDLKERLDRVFVNNTWHDVLPKSGVIHLPRVKSDHAPLLFTAHLSTTKPPSMFRYMKMWSRHSSFLINISQVVLVERTCDLDTSPSNLSALNKSVAELVLATKIEEDFWHQKSCCKWVVEGERNTAYFHNSVKYKRTKSRIHNIMENGKLLSDNVLLAQELIHSISLHTKSNNVAIKLDMAKAYDNFSVLVNGYPVGYFKSEKGLRQGDPISPSLFVIAAEYLSRGLTDLLMAEFSALDMGLSLLTPQHLQSLWVESESLILVHTLTKNLPGHWTLRRHILRIQNMLIQGTKISHVHREGNKVADLLANMGCETASATTFQSPQLPRMVIGTSRIDKLGLPYFRIRNKVH</sequence>
<dbReference type="SUPFAM" id="SSF53098">
    <property type="entry name" value="Ribonuclease H-like"/>
    <property type="match status" value="1"/>
</dbReference>
<dbReference type="InterPro" id="IPR036397">
    <property type="entry name" value="RNaseH_sf"/>
</dbReference>
<dbReference type="InterPro" id="IPR002156">
    <property type="entry name" value="RNaseH_domain"/>
</dbReference>
<organism evidence="4 5">
    <name type="scientific">Rehmannia glutinosa</name>
    <name type="common">Chinese foxglove</name>
    <dbReference type="NCBI Taxonomy" id="99300"/>
    <lineage>
        <taxon>Eukaryota</taxon>
        <taxon>Viridiplantae</taxon>
        <taxon>Streptophyta</taxon>
        <taxon>Embryophyta</taxon>
        <taxon>Tracheophyta</taxon>
        <taxon>Spermatophyta</taxon>
        <taxon>Magnoliopsida</taxon>
        <taxon>eudicotyledons</taxon>
        <taxon>Gunneridae</taxon>
        <taxon>Pentapetalae</taxon>
        <taxon>asterids</taxon>
        <taxon>lamiids</taxon>
        <taxon>Lamiales</taxon>
        <taxon>Orobanchaceae</taxon>
        <taxon>Rehmannieae</taxon>
        <taxon>Rehmannia</taxon>
    </lineage>
</organism>
<dbReference type="SUPFAM" id="SSF56219">
    <property type="entry name" value="DNase I-like"/>
    <property type="match status" value="1"/>
</dbReference>
<evidence type="ECO:0000256" key="1">
    <source>
        <dbReference type="SAM" id="MobiDB-lite"/>
    </source>
</evidence>
<evidence type="ECO:0008006" key="6">
    <source>
        <dbReference type="Google" id="ProtNLM"/>
    </source>
</evidence>
<dbReference type="InterPro" id="IPR025558">
    <property type="entry name" value="DUF4283"/>
</dbReference>
<dbReference type="Pfam" id="PF13456">
    <property type="entry name" value="RVT_3"/>
    <property type="match status" value="1"/>
</dbReference>
<dbReference type="InterPro" id="IPR044730">
    <property type="entry name" value="RNase_H-like_dom_plant"/>
</dbReference>
<dbReference type="InterPro" id="IPR036691">
    <property type="entry name" value="Endo/exonu/phosph_ase_sf"/>
</dbReference>
<name>A0ABR0V198_REHGL</name>
<gene>
    <name evidence="4" type="ORF">DH2020_038163</name>
</gene>
<evidence type="ECO:0000313" key="4">
    <source>
        <dbReference type="EMBL" id="KAK6128080.1"/>
    </source>
</evidence>
<accession>A0ABR0V198</accession>
<feature type="compositionally biased region" description="Polar residues" evidence="1">
    <location>
        <begin position="293"/>
        <end position="317"/>
    </location>
</feature>
<dbReference type="CDD" id="cd06222">
    <property type="entry name" value="RNase_H_like"/>
    <property type="match status" value="1"/>
</dbReference>
<feature type="region of interest" description="Disordered" evidence="1">
    <location>
        <begin position="284"/>
        <end position="331"/>
    </location>
</feature>
<feature type="domain" description="RNase H type-1" evidence="2">
    <location>
        <begin position="650"/>
        <end position="734"/>
    </location>
</feature>
<protein>
    <recommendedName>
        <fullName evidence="6">DUF4283 domain-containing protein</fullName>
    </recommendedName>
</protein>
<evidence type="ECO:0000313" key="5">
    <source>
        <dbReference type="Proteomes" id="UP001318860"/>
    </source>
</evidence>
<dbReference type="Proteomes" id="UP001318860">
    <property type="component" value="Unassembled WGS sequence"/>
</dbReference>
<reference evidence="4 5" key="1">
    <citation type="journal article" date="2021" name="Comput. Struct. Biotechnol. J.">
        <title>De novo genome assembly of the potent medicinal plant Rehmannia glutinosa using nanopore technology.</title>
        <authorList>
            <person name="Ma L."/>
            <person name="Dong C."/>
            <person name="Song C."/>
            <person name="Wang X."/>
            <person name="Zheng X."/>
            <person name="Niu Y."/>
            <person name="Chen S."/>
            <person name="Feng W."/>
        </authorList>
    </citation>
    <scope>NUCLEOTIDE SEQUENCE [LARGE SCALE GENOMIC DNA]</scope>
    <source>
        <strain evidence="4">DH-2019</strain>
    </source>
</reference>
<dbReference type="Gene3D" id="3.30.420.10">
    <property type="entry name" value="Ribonuclease H-like superfamily/Ribonuclease H"/>
    <property type="match status" value="1"/>
</dbReference>
<dbReference type="Pfam" id="PF14111">
    <property type="entry name" value="DUF4283"/>
    <property type="match status" value="1"/>
</dbReference>
<feature type="domain" description="DUF4283" evidence="3">
    <location>
        <begin position="106"/>
        <end position="157"/>
    </location>
</feature>
<evidence type="ECO:0000259" key="2">
    <source>
        <dbReference type="Pfam" id="PF13456"/>
    </source>
</evidence>
<evidence type="ECO:0000259" key="3">
    <source>
        <dbReference type="Pfam" id="PF14111"/>
    </source>
</evidence>
<comment type="caution">
    <text evidence="4">The sequence shown here is derived from an EMBL/GenBank/DDBJ whole genome shotgun (WGS) entry which is preliminary data.</text>
</comment>
<dbReference type="PANTHER" id="PTHR33710:SF71">
    <property type="entry name" value="ENDONUCLEASE_EXONUCLEASE_PHOSPHATASE DOMAIN-CONTAINING PROTEIN"/>
    <property type="match status" value="1"/>
</dbReference>
<dbReference type="InterPro" id="IPR012337">
    <property type="entry name" value="RNaseH-like_sf"/>
</dbReference>
<dbReference type="EMBL" id="JABTTQ020001830">
    <property type="protein sequence ID" value="KAK6128080.1"/>
    <property type="molecule type" value="Genomic_DNA"/>
</dbReference>